<feature type="signal peptide" evidence="1">
    <location>
        <begin position="1"/>
        <end position="17"/>
    </location>
</feature>
<organism evidence="2">
    <name type="scientific">Hydra oligactis</name>
    <name type="common">Brown hydra</name>
    <dbReference type="NCBI Taxonomy" id="6088"/>
    <lineage>
        <taxon>Eukaryota</taxon>
        <taxon>Metazoa</taxon>
        <taxon>Cnidaria</taxon>
        <taxon>Hydrozoa</taxon>
        <taxon>Hydroidolina</taxon>
        <taxon>Anthoathecata</taxon>
        <taxon>Aplanulata</taxon>
        <taxon>Hydridae</taxon>
        <taxon>Hydra</taxon>
    </lineage>
</organism>
<dbReference type="AlphaFoldDB" id="R9UFE9"/>
<reference evidence="2" key="1">
    <citation type="journal article" date="2013" name="Proc. Natl. Acad. Sci. U.S.A.">
        <title>Distinct antimicrobial peptide expression determines host species-specific bacterial associations.</title>
        <authorList>
            <person name="Franzenburg S."/>
            <person name="Walter J."/>
            <person name="Kunzel S."/>
            <person name="Wang J."/>
            <person name="Baines J.F."/>
            <person name="Bosch T.C."/>
            <person name="Fraune S."/>
        </authorList>
    </citation>
    <scope>NUCLEOTIDE SEQUENCE</scope>
</reference>
<name>R9UFE9_HYDOL</name>
<feature type="chain" id="PRO_5004480362" evidence="1">
    <location>
        <begin position="18"/>
        <end position="82"/>
    </location>
</feature>
<evidence type="ECO:0000313" key="2">
    <source>
        <dbReference type="EMBL" id="AGN53416.1"/>
    </source>
</evidence>
<protein>
    <submittedName>
        <fullName evidence="2">Arminin 622</fullName>
    </submittedName>
</protein>
<dbReference type="EMBL" id="KC701509">
    <property type="protein sequence ID" value="AGN53416.1"/>
    <property type="molecule type" value="mRNA"/>
</dbReference>
<proteinExistence type="evidence at transcript level"/>
<keyword evidence="1" id="KW-0732">Signal</keyword>
<evidence type="ECO:0000256" key="1">
    <source>
        <dbReference type="SAM" id="SignalP"/>
    </source>
</evidence>
<accession>R9UFE9</accession>
<sequence>MSYFGILFLALIALTYSRSLEDLKEEIKNEVENEIFDDLDDEFEEFDDNIRDAKPFLQHIRWRRLVPYIPVAITVGSMIGKK</sequence>